<evidence type="ECO:0000313" key="1">
    <source>
        <dbReference type="EMBL" id="ACL16508.1"/>
    </source>
</evidence>
<organism evidence="1 2">
    <name type="scientific">Methanosphaerula palustris (strain ATCC BAA-1556 / DSM 19958 / E1-9c)</name>
    <dbReference type="NCBI Taxonomy" id="521011"/>
    <lineage>
        <taxon>Archaea</taxon>
        <taxon>Methanobacteriati</taxon>
        <taxon>Methanobacteriota</taxon>
        <taxon>Stenosarchaea group</taxon>
        <taxon>Methanomicrobia</taxon>
        <taxon>Methanomicrobiales</taxon>
        <taxon>Methanoregulaceae</taxon>
        <taxon>Methanosphaerula</taxon>
    </lineage>
</organism>
<dbReference type="HOGENOM" id="CLU_2730441_0_0_2"/>
<name>B8GHA3_METPE</name>
<dbReference type="Proteomes" id="UP000002457">
    <property type="component" value="Chromosome"/>
</dbReference>
<sequence length="71" mass="7952">MGGNQALASLHIGEINNAILERNESITQAVSIQEIHPYSQNTIPLFDEQASYNLKDEDKIASKLIYKYFPG</sequence>
<keyword evidence="2" id="KW-1185">Reference proteome</keyword>
<reference evidence="1 2" key="1">
    <citation type="journal article" date="2015" name="Genome Announc.">
        <title>Complete Genome Sequence of Methanosphaerula palustris E1-9CT, a Hydrogenotrophic Methanogen Isolated from a Minerotrophic Fen Peatland.</title>
        <authorList>
            <person name="Cadillo-Quiroz H."/>
            <person name="Browne P."/>
            <person name="Kyrpides N."/>
            <person name="Woyke T."/>
            <person name="Goodwin L."/>
            <person name="Detter C."/>
            <person name="Yavitt J.B."/>
            <person name="Zinder S.H."/>
        </authorList>
    </citation>
    <scope>NUCLEOTIDE SEQUENCE [LARGE SCALE GENOMIC DNA]</scope>
    <source>
        <strain evidence="2">ATCC BAA-1556 / DSM 19958 / E1-9c</strain>
    </source>
</reference>
<accession>B8GHA3</accession>
<dbReference type="EMBL" id="CP001338">
    <property type="protein sequence ID" value="ACL16508.1"/>
    <property type="molecule type" value="Genomic_DNA"/>
</dbReference>
<evidence type="ECO:0000313" key="2">
    <source>
        <dbReference type="Proteomes" id="UP000002457"/>
    </source>
</evidence>
<dbReference type="AlphaFoldDB" id="B8GHA3"/>
<protein>
    <submittedName>
        <fullName evidence="1">Uncharacterized protein</fullName>
    </submittedName>
</protein>
<gene>
    <name evidence="1" type="ordered locus">Mpal_1165</name>
</gene>
<proteinExistence type="predicted"/>
<dbReference type="KEGG" id="mpl:Mpal_1165"/>